<keyword evidence="1" id="KW-0807">Transducer</keyword>
<name>A0ABS5K003_9BACT</name>
<dbReference type="InterPro" id="IPR035965">
    <property type="entry name" value="PAS-like_dom_sf"/>
</dbReference>
<evidence type="ECO:0000259" key="3">
    <source>
        <dbReference type="PROSITE" id="PS50111"/>
    </source>
</evidence>
<sequence>MLIQVFVIVASLLLLLYQYLQKRKLSREIHLQKSKEVNLIQEDVPIINKEMELLSIVATQTDNAIMVMDPEGNIEWLNEGFTKMYEYTFDDFIRQRGSNILQTSFNPEIRKRLERCRTTLQPVNYEALNVTVSGKDIWTHTSLNPILDKEGNLIYMATVDSDISRRKGAGDNLLERIELLTSKINKLSQQQEELTRISLLLKETIDHSTQSAHKADVIVNLIKEVSDKVKIMGINASIEAQTAGRQGAGFRVISGEIVRMSDETRGHVKQISDIVDGIKSNSDNLQKERLEIETITDGYAKLVENLRGEVRLIEQVADHLN</sequence>
<dbReference type="Proteomes" id="UP000708576">
    <property type="component" value="Unassembled WGS sequence"/>
</dbReference>
<keyword evidence="2" id="KW-0175">Coiled coil</keyword>
<dbReference type="RefSeq" id="WP_212218412.1">
    <property type="nucleotide sequence ID" value="NZ_JAGUCO010000023.1"/>
</dbReference>
<comment type="caution">
    <text evidence="6">The sequence shown here is derived from an EMBL/GenBank/DDBJ whole genome shotgun (WGS) entry which is preliminary data.</text>
</comment>
<dbReference type="InterPro" id="IPR004089">
    <property type="entry name" value="MCPsignal_dom"/>
</dbReference>
<dbReference type="NCBIfam" id="TIGR00229">
    <property type="entry name" value="sensory_box"/>
    <property type="match status" value="1"/>
</dbReference>
<gene>
    <name evidence="6" type="ORF">KEM10_19515</name>
</gene>
<feature type="domain" description="PAS" evidence="4">
    <location>
        <begin position="49"/>
        <end position="115"/>
    </location>
</feature>
<dbReference type="Gene3D" id="1.10.287.950">
    <property type="entry name" value="Methyl-accepting chemotaxis protein"/>
    <property type="match status" value="1"/>
</dbReference>
<evidence type="ECO:0000256" key="2">
    <source>
        <dbReference type="SAM" id="Coils"/>
    </source>
</evidence>
<dbReference type="PROSITE" id="PS50113">
    <property type="entry name" value="PAC"/>
    <property type="match status" value="1"/>
</dbReference>
<dbReference type="EMBL" id="JAGUCO010000023">
    <property type="protein sequence ID" value="MBS2100484.1"/>
    <property type="molecule type" value="Genomic_DNA"/>
</dbReference>
<evidence type="ECO:0000259" key="4">
    <source>
        <dbReference type="PROSITE" id="PS50112"/>
    </source>
</evidence>
<protein>
    <submittedName>
        <fullName evidence="6">PAS domain-containing protein</fullName>
    </submittedName>
</protein>
<dbReference type="CDD" id="cd00130">
    <property type="entry name" value="PAS"/>
    <property type="match status" value="1"/>
</dbReference>
<reference evidence="6 7" key="1">
    <citation type="journal article" date="2015" name="Int. J. Syst. Evol. Microbiol.">
        <title>Carboxylicivirga linearis sp. nov., isolated from a sea cucumber culture pond.</title>
        <authorList>
            <person name="Wang F.Q."/>
            <person name="Zhou Y.X."/>
            <person name="Lin X.Z."/>
            <person name="Chen G.J."/>
            <person name="Du Z.J."/>
        </authorList>
    </citation>
    <scope>NUCLEOTIDE SEQUENCE [LARGE SCALE GENOMIC DNA]</scope>
    <source>
        <strain evidence="6 7">FB218</strain>
    </source>
</reference>
<evidence type="ECO:0000313" key="7">
    <source>
        <dbReference type="Proteomes" id="UP000708576"/>
    </source>
</evidence>
<feature type="domain" description="PAC" evidence="5">
    <location>
        <begin position="121"/>
        <end position="175"/>
    </location>
</feature>
<dbReference type="InterPro" id="IPR000014">
    <property type="entry name" value="PAS"/>
</dbReference>
<evidence type="ECO:0000313" key="6">
    <source>
        <dbReference type="EMBL" id="MBS2100484.1"/>
    </source>
</evidence>
<dbReference type="SUPFAM" id="SSF58104">
    <property type="entry name" value="Methyl-accepting chemotaxis protein (MCP) signaling domain"/>
    <property type="match status" value="1"/>
</dbReference>
<dbReference type="Pfam" id="PF13426">
    <property type="entry name" value="PAS_9"/>
    <property type="match status" value="1"/>
</dbReference>
<organism evidence="6 7">
    <name type="scientific">Carboxylicivirga linearis</name>
    <dbReference type="NCBI Taxonomy" id="1628157"/>
    <lineage>
        <taxon>Bacteria</taxon>
        <taxon>Pseudomonadati</taxon>
        <taxon>Bacteroidota</taxon>
        <taxon>Bacteroidia</taxon>
        <taxon>Marinilabiliales</taxon>
        <taxon>Marinilabiliaceae</taxon>
        <taxon>Carboxylicivirga</taxon>
    </lineage>
</organism>
<dbReference type="PROSITE" id="PS50111">
    <property type="entry name" value="CHEMOTAXIS_TRANSDUC_2"/>
    <property type="match status" value="1"/>
</dbReference>
<proteinExistence type="predicted"/>
<dbReference type="Gene3D" id="3.30.450.20">
    <property type="entry name" value="PAS domain"/>
    <property type="match status" value="1"/>
</dbReference>
<evidence type="ECO:0000259" key="5">
    <source>
        <dbReference type="PROSITE" id="PS50113"/>
    </source>
</evidence>
<feature type="coiled-coil region" evidence="2">
    <location>
        <begin position="170"/>
        <end position="197"/>
    </location>
</feature>
<dbReference type="InterPro" id="IPR000700">
    <property type="entry name" value="PAS-assoc_C"/>
</dbReference>
<dbReference type="Pfam" id="PF00015">
    <property type="entry name" value="MCPsignal"/>
    <property type="match status" value="1"/>
</dbReference>
<accession>A0ABS5K003</accession>
<evidence type="ECO:0000256" key="1">
    <source>
        <dbReference type="PROSITE-ProRule" id="PRU00284"/>
    </source>
</evidence>
<dbReference type="SUPFAM" id="SSF55785">
    <property type="entry name" value="PYP-like sensor domain (PAS domain)"/>
    <property type="match status" value="1"/>
</dbReference>
<feature type="domain" description="Methyl-accepting transducer" evidence="3">
    <location>
        <begin position="203"/>
        <end position="321"/>
    </location>
</feature>
<dbReference type="PROSITE" id="PS50112">
    <property type="entry name" value="PAS"/>
    <property type="match status" value="1"/>
</dbReference>
<keyword evidence="7" id="KW-1185">Reference proteome</keyword>